<dbReference type="Pfam" id="PF12647">
    <property type="entry name" value="RNHCP"/>
    <property type="match status" value="1"/>
</dbReference>
<evidence type="ECO:0000259" key="2">
    <source>
        <dbReference type="Pfam" id="PF12647"/>
    </source>
</evidence>
<feature type="region of interest" description="Disordered" evidence="1">
    <location>
        <begin position="1"/>
        <end position="30"/>
    </location>
</feature>
<dbReference type="RefSeq" id="WP_164335008.1">
    <property type="nucleotide sequence ID" value="NZ_JAAGMD010000049.1"/>
</dbReference>
<comment type="caution">
    <text evidence="3">The sequence shown here is derived from an EMBL/GenBank/DDBJ whole genome shotgun (WGS) entry which is preliminary data.</text>
</comment>
<gene>
    <name evidence="3" type="ORF">G3I53_01675</name>
</gene>
<accession>A0A6G3QMU1</accession>
<proteinExistence type="predicted"/>
<reference evidence="3" key="1">
    <citation type="submission" date="2020-01" db="EMBL/GenBank/DDBJ databases">
        <title>Insect and environment-associated Actinomycetes.</title>
        <authorList>
            <person name="Currrie C."/>
            <person name="Chevrette M."/>
            <person name="Carlson C."/>
            <person name="Stubbendieck R."/>
            <person name="Wendt-Pienkowski E."/>
        </authorList>
    </citation>
    <scope>NUCLEOTIDE SEQUENCE</scope>
    <source>
        <strain evidence="3">SID14436</strain>
    </source>
</reference>
<evidence type="ECO:0000313" key="3">
    <source>
        <dbReference type="EMBL" id="NEA84808.1"/>
    </source>
</evidence>
<dbReference type="AlphaFoldDB" id="A0A6G3QMU1"/>
<protein>
    <submittedName>
        <fullName evidence="3">RNHCP domain-containing protein</fullName>
    </submittedName>
</protein>
<evidence type="ECO:0000256" key="1">
    <source>
        <dbReference type="SAM" id="MobiDB-lite"/>
    </source>
</evidence>
<feature type="compositionally biased region" description="Basic residues" evidence="1">
    <location>
        <begin position="15"/>
        <end position="24"/>
    </location>
</feature>
<feature type="domain" description="RNHCP" evidence="2">
    <location>
        <begin position="33"/>
        <end position="121"/>
    </location>
</feature>
<name>A0A6G3QMU1_9ACTN</name>
<organism evidence="3">
    <name type="scientific">Streptomyces sp. SID14436</name>
    <dbReference type="NCBI Taxonomy" id="2706070"/>
    <lineage>
        <taxon>Bacteria</taxon>
        <taxon>Bacillati</taxon>
        <taxon>Actinomycetota</taxon>
        <taxon>Actinomycetes</taxon>
        <taxon>Kitasatosporales</taxon>
        <taxon>Streptomycetaceae</taxon>
        <taxon>Streptomyces</taxon>
    </lineage>
</organism>
<dbReference type="EMBL" id="JAAGMD010000049">
    <property type="protein sequence ID" value="NEA84808.1"/>
    <property type="molecule type" value="Genomic_DNA"/>
</dbReference>
<dbReference type="InterPro" id="IPR024439">
    <property type="entry name" value="RNHCP"/>
</dbReference>
<sequence>MPRRTRSGAGDGRMRRAQRPKRVPRGRDGRQADGFRCAGCRLEVSMDAPGTAHRNHCPSCLVSLHADRRVPGDRASDCRGRMEALGVSTRPDGEWMLIHQCRSCGELSVNRIAGDDNALALVRLAVRPLTDNGVAHRALLTL</sequence>